<dbReference type="STRING" id="212042.APH_0476"/>
<organism evidence="1 2">
    <name type="scientific">Anaplasma phagocytophilum (strain HZ)</name>
    <dbReference type="NCBI Taxonomy" id="212042"/>
    <lineage>
        <taxon>Bacteria</taxon>
        <taxon>Pseudomonadati</taxon>
        <taxon>Pseudomonadota</taxon>
        <taxon>Alphaproteobacteria</taxon>
        <taxon>Rickettsiales</taxon>
        <taxon>Anaplasmataceae</taxon>
        <taxon>Anaplasma</taxon>
        <taxon>phagocytophilum group</taxon>
    </lineage>
</organism>
<dbReference type="Proteomes" id="UP000001943">
    <property type="component" value="Chromosome"/>
</dbReference>
<evidence type="ECO:0000313" key="1">
    <source>
        <dbReference type="EMBL" id="ABD43501.1"/>
    </source>
</evidence>
<sequence>MPSFLAGIMACYLGLANVVRGEGGNALHVSKIALR</sequence>
<dbReference type="KEGG" id="aph:APH_0476"/>
<name>Q2GKM5_ANAPZ</name>
<evidence type="ECO:0000313" key="2">
    <source>
        <dbReference type="Proteomes" id="UP000001943"/>
    </source>
</evidence>
<keyword evidence="2" id="KW-1185">Reference proteome</keyword>
<protein>
    <submittedName>
        <fullName evidence="1">Uncharacterized protein</fullName>
    </submittedName>
</protein>
<reference evidence="1 2" key="1">
    <citation type="journal article" date="2006" name="PLoS Genet.">
        <title>Comparative genomics of emerging human ehrlichiosis agents.</title>
        <authorList>
            <person name="Dunning Hotopp J.C."/>
            <person name="Lin M."/>
            <person name="Madupu R."/>
            <person name="Crabtree J."/>
            <person name="Angiuoli S.V."/>
            <person name="Eisen J.A."/>
            <person name="Seshadri R."/>
            <person name="Ren Q."/>
            <person name="Wu M."/>
            <person name="Utterback T.R."/>
            <person name="Smith S."/>
            <person name="Lewis M."/>
            <person name="Khouri H."/>
            <person name="Zhang C."/>
            <person name="Niu H."/>
            <person name="Lin Q."/>
            <person name="Ohashi N."/>
            <person name="Zhi N."/>
            <person name="Nelson W."/>
            <person name="Brinkac L.M."/>
            <person name="Dodson R.J."/>
            <person name="Rosovitz M.J."/>
            <person name="Sundaram J."/>
            <person name="Daugherty S.C."/>
            <person name="Davidsen T."/>
            <person name="Durkin A.S."/>
            <person name="Gwinn M."/>
            <person name="Haft D.H."/>
            <person name="Selengut J.D."/>
            <person name="Sullivan S.A."/>
            <person name="Zafar N."/>
            <person name="Zhou L."/>
            <person name="Benahmed F."/>
            <person name="Forberger H."/>
            <person name="Halpin R."/>
            <person name="Mulligan S."/>
            <person name="Robinson J."/>
            <person name="White O."/>
            <person name="Rikihisa Y."/>
            <person name="Tettelin H."/>
        </authorList>
    </citation>
    <scope>NUCLEOTIDE SEQUENCE [LARGE SCALE GENOMIC DNA]</scope>
    <source>
        <strain evidence="1 2">HZ</strain>
    </source>
</reference>
<dbReference type="HOGENOM" id="CLU_3362859_0_0_5"/>
<proteinExistence type="predicted"/>
<dbReference type="EnsemblBacteria" id="ABD43501">
    <property type="protein sequence ID" value="ABD43501"/>
    <property type="gene ID" value="APH_0476"/>
</dbReference>
<accession>Q2GKM5</accession>
<dbReference type="PaxDb" id="212042-APH_0476"/>
<gene>
    <name evidence="1" type="ordered locus">APH_0476</name>
</gene>
<dbReference type="EMBL" id="CP000235">
    <property type="protein sequence ID" value="ABD43501.1"/>
    <property type="molecule type" value="Genomic_DNA"/>
</dbReference>
<dbReference type="AlphaFoldDB" id="Q2GKM5"/>